<name>Q0AW55_SYNWW</name>
<dbReference type="GO" id="GO:0004519">
    <property type="term" value="F:endonuclease activity"/>
    <property type="evidence" value="ECO:0007669"/>
    <property type="project" value="UniProtKB-KW"/>
</dbReference>
<keyword evidence="7" id="KW-1185">Reference proteome</keyword>
<dbReference type="InterPro" id="IPR019267">
    <property type="entry name" value="CRISPR-assoc_Cas6_C"/>
</dbReference>
<dbReference type="Pfam" id="PF10040">
    <property type="entry name" value="CRISPR_Cas6"/>
    <property type="match status" value="1"/>
</dbReference>
<protein>
    <submittedName>
        <fullName evidence="6">CRISPR-associated protein, Cas6 family</fullName>
    </submittedName>
</protein>
<keyword evidence="1" id="KW-0540">Nuclease</keyword>
<evidence type="ECO:0000259" key="5">
    <source>
        <dbReference type="Pfam" id="PF10040"/>
    </source>
</evidence>
<dbReference type="HOGENOM" id="CLU_063836_2_0_9"/>
<evidence type="ECO:0000256" key="1">
    <source>
        <dbReference type="ARBA" id="ARBA00022722"/>
    </source>
</evidence>
<dbReference type="Gene3D" id="3.30.70.1890">
    <property type="match status" value="1"/>
</dbReference>
<sequence>MMLQKIILQCKYGGEQRASYNWGSLFHGILVKSLPSDIAEMLHENHLRPFSQYVLSSSNQELTWNIGLWDAEIANHIIQAVLPLVQIELQHKATTLEVTGVKRSSQNEYEYFNHYFATENPCRRYEIEFLTPCTHKQDGSYVLFPTPELIVKSLNNRYCAFMQDVSLDAPEAMEQIAKHIHIVRYSLHSAVFYLERTKITGYMGRITVVISGTEQLARLAGALLSFAEYSGLGIKTALGMGGVKIRALA</sequence>
<keyword evidence="2" id="KW-0255">Endonuclease</keyword>
<dbReference type="NCBIfam" id="TIGR01877">
    <property type="entry name" value="cas_cas6"/>
    <property type="match status" value="1"/>
</dbReference>
<dbReference type="eggNOG" id="COG5551">
    <property type="taxonomic scope" value="Bacteria"/>
</dbReference>
<evidence type="ECO:0000256" key="2">
    <source>
        <dbReference type="ARBA" id="ARBA00022759"/>
    </source>
</evidence>
<dbReference type="EMBL" id="CP000448">
    <property type="protein sequence ID" value="ABI69049.1"/>
    <property type="molecule type" value="Genomic_DNA"/>
</dbReference>
<dbReference type="CDD" id="cd21141">
    <property type="entry name" value="Cas6_III-like"/>
    <property type="match status" value="1"/>
</dbReference>
<evidence type="ECO:0000256" key="3">
    <source>
        <dbReference type="ARBA" id="ARBA00022801"/>
    </source>
</evidence>
<accession>Q0AW55</accession>
<gene>
    <name evidence="6" type="ordered locus">Swol_1751</name>
</gene>
<dbReference type="RefSeq" id="WP_011641145.1">
    <property type="nucleotide sequence ID" value="NC_008346.1"/>
</dbReference>
<proteinExistence type="predicted"/>
<evidence type="ECO:0000313" key="6">
    <source>
        <dbReference type="EMBL" id="ABI69049.1"/>
    </source>
</evidence>
<evidence type="ECO:0000256" key="4">
    <source>
        <dbReference type="ARBA" id="ARBA00023118"/>
    </source>
</evidence>
<dbReference type="GO" id="GO:0016788">
    <property type="term" value="F:hydrolase activity, acting on ester bonds"/>
    <property type="evidence" value="ECO:0007669"/>
    <property type="project" value="InterPro"/>
</dbReference>
<dbReference type="InterPro" id="IPR010156">
    <property type="entry name" value="CRISPR-assoc_prot_Cas6"/>
</dbReference>
<keyword evidence="4" id="KW-0051">Antiviral defense</keyword>
<feature type="domain" description="CRISPR-associated protein Cas6 C-terminal" evidence="5">
    <location>
        <begin position="127"/>
        <end position="243"/>
    </location>
</feature>
<dbReference type="KEGG" id="swo:Swol_1751"/>
<dbReference type="GO" id="GO:0051607">
    <property type="term" value="P:defense response to virus"/>
    <property type="evidence" value="ECO:0007669"/>
    <property type="project" value="UniProtKB-KW"/>
</dbReference>
<dbReference type="AlphaFoldDB" id="Q0AW55"/>
<organism evidence="6 7">
    <name type="scientific">Syntrophomonas wolfei subsp. wolfei (strain DSM 2245B / Goettingen)</name>
    <dbReference type="NCBI Taxonomy" id="335541"/>
    <lineage>
        <taxon>Bacteria</taxon>
        <taxon>Bacillati</taxon>
        <taxon>Bacillota</taxon>
        <taxon>Clostridia</taxon>
        <taxon>Eubacteriales</taxon>
        <taxon>Syntrophomonadaceae</taxon>
        <taxon>Syntrophomonas</taxon>
    </lineage>
</organism>
<reference evidence="7" key="1">
    <citation type="journal article" date="2010" name="Environ. Microbiol.">
        <title>The genome of Syntrophomonas wolfei: new insights into syntrophic metabolism and biohydrogen production.</title>
        <authorList>
            <person name="Sieber J.R."/>
            <person name="Sims D.R."/>
            <person name="Han C."/>
            <person name="Kim E."/>
            <person name="Lykidis A."/>
            <person name="Lapidus A.L."/>
            <person name="McDonnald E."/>
            <person name="Rohlin L."/>
            <person name="Culley D.E."/>
            <person name="Gunsalus R."/>
            <person name="McInerney M.J."/>
        </authorList>
    </citation>
    <scope>NUCLEOTIDE SEQUENCE [LARGE SCALE GENOMIC DNA]</scope>
    <source>
        <strain evidence="7">DSM 2245B / Goettingen</strain>
    </source>
</reference>
<dbReference type="STRING" id="335541.Swol_1751"/>
<evidence type="ECO:0000313" key="7">
    <source>
        <dbReference type="Proteomes" id="UP000001968"/>
    </source>
</evidence>
<keyword evidence="3" id="KW-0378">Hydrolase</keyword>
<dbReference type="Gene3D" id="3.30.70.1900">
    <property type="match status" value="1"/>
</dbReference>
<dbReference type="Proteomes" id="UP000001968">
    <property type="component" value="Chromosome"/>
</dbReference>
<dbReference type="InterPro" id="IPR045747">
    <property type="entry name" value="CRISPR-assoc_prot_Cas6_N_sf"/>
</dbReference>